<keyword evidence="6" id="KW-0539">Nucleus</keyword>
<dbReference type="AlphaFoldDB" id="A0A6A3A730"/>
<dbReference type="Proteomes" id="UP000436088">
    <property type="component" value="Unassembled WGS sequence"/>
</dbReference>
<dbReference type="PANTHER" id="PTHR14145">
    <property type="entry name" value="26S PROTESOME SUBUNIT 6"/>
    <property type="match status" value="1"/>
</dbReference>
<comment type="similarity">
    <text evidence="3">Belongs to the CSN1 family.</text>
</comment>
<evidence type="ECO:0000256" key="5">
    <source>
        <dbReference type="ARBA" id="ARBA00022790"/>
    </source>
</evidence>
<sequence length="378" mass="42880">MVGEDDISNPLMEEMCANGIGDVDDAPSSSTSTTERKFRPIISGEHLDIEAYAAFYSGHTKIMRLIFIADHCDNTALFREVVQKIDGRLGPNYSMDAACCAMVDQKAEQRKEKLESELNVYWALDPPTTAKLRCATGFPHLKAKKYKLAARKFLEVGPELGNSYSEVIAPQDVATLVYLCTCELCHAMYFTLQNKVIDNINFRDFLELVPEVRELIDDFYSSHYLEYLGNLKSNLMLDIHMHDHVETLYNQIRSKALIKYTHPFVSVDMQMMADAFKTSVAELEKEHESLITDNRIQIVKRSTNKVNYLISDQSLPKLRKQLEGEVGLILVNALGSLWHGLTRTTNFFMHVTPIKEAQLSGVFCRLAMNLIGMLEQCC</sequence>
<evidence type="ECO:0000256" key="1">
    <source>
        <dbReference type="ARBA" id="ARBA00004123"/>
    </source>
</evidence>
<comment type="caution">
    <text evidence="8">The sequence shown here is derived from an EMBL/GenBank/DDBJ whole genome shotgun (WGS) entry which is preliminary data.</text>
</comment>
<dbReference type="PANTHER" id="PTHR14145:SF2">
    <property type="entry name" value="COP9 SIGNALOSOME COMPLEX SUBUNIT 1"/>
    <property type="match status" value="1"/>
</dbReference>
<evidence type="ECO:0000256" key="2">
    <source>
        <dbReference type="ARBA" id="ARBA00004496"/>
    </source>
</evidence>
<dbReference type="Pfam" id="PF01399">
    <property type="entry name" value="PCI"/>
    <property type="match status" value="1"/>
</dbReference>
<evidence type="ECO:0000256" key="4">
    <source>
        <dbReference type="ARBA" id="ARBA00022490"/>
    </source>
</evidence>
<evidence type="ECO:0000256" key="3">
    <source>
        <dbReference type="ARBA" id="ARBA00008793"/>
    </source>
</evidence>
<reference evidence="8" key="1">
    <citation type="submission" date="2019-09" db="EMBL/GenBank/DDBJ databases">
        <title>Draft genome information of white flower Hibiscus syriacus.</title>
        <authorList>
            <person name="Kim Y.-M."/>
        </authorList>
    </citation>
    <scope>NUCLEOTIDE SEQUENCE [LARGE SCALE GENOMIC DNA]</scope>
    <source>
        <strain evidence="8">YM2019G1</strain>
    </source>
</reference>
<name>A0A6A3A730_HIBSY</name>
<evidence type="ECO:0000256" key="6">
    <source>
        <dbReference type="ARBA" id="ARBA00023242"/>
    </source>
</evidence>
<feature type="domain" description="PCI" evidence="7">
    <location>
        <begin position="152"/>
        <end position="314"/>
    </location>
</feature>
<organism evidence="8 9">
    <name type="scientific">Hibiscus syriacus</name>
    <name type="common">Rose of Sharon</name>
    <dbReference type="NCBI Taxonomy" id="106335"/>
    <lineage>
        <taxon>Eukaryota</taxon>
        <taxon>Viridiplantae</taxon>
        <taxon>Streptophyta</taxon>
        <taxon>Embryophyta</taxon>
        <taxon>Tracheophyta</taxon>
        <taxon>Spermatophyta</taxon>
        <taxon>Magnoliopsida</taxon>
        <taxon>eudicotyledons</taxon>
        <taxon>Gunneridae</taxon>
        <taxon>Pentapetalae</taxon>
        <taxon>rosids</taxon>
        <taxon>malvids</taxon>
        <taxon>Malvales</taxon>
        <taxon>Malvaceae</taxon>
        <taxon>Malvoideae</taxon>
        <taxon>Hibiscus</taxon>
    </lineage>
</organism>
<dbReference type="InterPro" id="IPR045135">
    <property type="entry name" value="Rpn7_N"/>
</dbReference>
<dbReference type="PROSITE" id="PS50250">
    <property type="entry name" value="PCI"/>
    <property type="match status" value="1"/>
</dbReference>
<dbReference type="InterPro" id="IPR036390">
    <property type="entry name" value="WH_DNA-bd_sf"/>
</dbReference>
<evidence type="ECO:0000313" key="9">
    <source>
        <dbReference type="Proteomes" id="UP000436088"/>
    </source>
</evidence>
<dbReference type="EMBL" id="VEPZ02001034">
    <property type="protein sequence ID" value="KAE8699746.1"/>
    <property type="molecule type" value="Genomic_DNA"/>
</dbReference>
<dbReference type="InterPro" id="IPR000717">
    <property type="entry name" value="PCI_dom"/>
</dbReference>
<dbReference type="Pfam" id="PF10602">
    <property type="entry name" value="RPN7"/>
    <property type="match status" value="1"/>
</dbReference>
<comment type="subcellular location">
    <subcellularLocation>
        <location evidence="2">Cytoplasm</location>
    </subcellularLocation>
    <subcellularLocation>
        <location evidence="1">Nucleus</location>
    </subcellularLocation>
</comment>
<gene>
    <name evidence="8" type="ORF">F3Y22_tig00110570pilonHSYRG00132</name>
</gene>
<keyword evidence="4" id="KW-0963">Cytoplasm</keyword>
<dbReference type="InterPro" id="IPR019585">
    <property type="entry name" value="Rpn7/CSN1"/>
</dbReference>
<dbReference type="SUPFAM" id="SSF46785">
    <property type="entry name" value="Winged helix' DNA-binding domain"/>
    <property type="match status" value="1"/>
</dbReference>
<keyword evidence="5" id="KW-0736">Signalosome</keyword>
<proteinExistence type="inferred from homology"/>
<evidence type="ECO:0000259" key="7">
    <source>
        <dbReference type="PROSITE" id="PS50250"/>
    </source>
</evidence>
<evidence type="ECO:0000313" key="8">
    <source>
        <dbReference type="EMBL" id="KAE8699746.1"/>
    </source>
</evidence>
<accession>A0A6A3A730</accession>
<protein>
    <submittedName>
        <fullName evidence="8">COP9 signalosome complex subunit 1</fullName>
    </submittedName>
</protein>
<dbReference type="Gene3D" id="1.25.40.570">
    <property type="match status" value="2"/>
</dbReference>
<dbReference type="GO" id="GO:0005737">
    <property type="term" value="C:cytoplasm"/>
    <property type="evidence" value="ECO:0007669"/>
    <property type="project" value="UniProtKB-SubCell"/>
</dbReference>
<keyword evidence="9" id="KW-1185">Reference proteome</keyword>
<dbReference type="GO" id="GO:0008180">
    <property type="term" value="C:COP9 signalosome"/>
    <property type="evidence" value="ECO:0007669"/>
    <property type="project" value="UniProtKB-KW"/>
</dbReference>